<feature type="chain" id="PRO_5042881350" evidence="2">
    <location>
        <begin position="21"/>
        <end position="326"/>
    </location>
</feature>
<protein>
    <submittedName>
        <fullName evidence="3">Uncharacterized protein</fullName>
    </submittedName>
</protein>
<comment type="caution">
    <text evidence="3">The sequence shown here is derived from an EMBL/GenBank/DDBJ whole genome shotgun (WGS) entry which is preliminary data.</text>
</comment>
<feature type="signal peptide" evidence="2">
    <location>
        <begin position="1"/>
        <end position="20"/>
    </location>
</feature>
<evidence type="ECO:0000313" key="3">
    <source>
        <dbReference type="EMBL" id="KAK4236348.1"/>
    </source>
</evidence>
<evidence type="ECO:0000313" key="4">
    <source>
        <dbReference type="Proteomes" id="UP001303760"/>
    </source>
</evidence>
<organism evidence="3 4">
    <name type="scientific">Achaetomium macrosporum</name>
    <dbReference type="NCBI Taxonomy" id="79813"/>
    <lineage>
        <taxon>Eukaryota</taxon>
        <taxon>Fungi</taxon>
        <taxon>Dikarya</taxon>
        <taxon>Ascomycota</taxon>
        <taxon>Pezizomycotina</taxon>
        <taxon>Sordariomycetes</taxon>
        <taxon>Sordariomycetidae</taxon>
        <taxon>Sordariales</taxon>
        <taxon>Chaetomiaceae</taxon>
        <taxon>Achaetomium</taxon>
    </lineage>
</organism>
<dbReference type="EMBL" id="MU860198">
    <property type="protein sequence ID" value="KAK4236348.1"/>
    <property type="molecule type" value="Genomic_DNA"/>
</dbReference>
<feature type="compositionally biased region" description="Basic and acidic residues" evidence="1">
    <location>
        <begin position="190"/>
        <end position="200"/>
    </location>
</feature>
<accession>A0AAN7C8I8</accession>
<feature type="region of interest" description="Disordered" evidence="1">
    <location>
        <begin position="172"/>
        <end position="200"/>
    </location>
</feature>
<reference evidence="3" key="2">
    <citation type="submission" date="2023-05" db="EMBL/GenBank/DDBJ databases">
        <authorList>
            <consortium name="Lawrence Berkeley National Laboratory"/>
            <person name="Steindorff A."/>
            <person name="Hensen N."/>
            <person name="Bonometti L."/>
            <person name="Westerberg I."/>
            <person name="Brannstrom I.O."/>
            <person name="Guillou S."/>
            <person name="Cros-Aarteil S."/>
            <person name="Calhoun S."/>
            <person name="Haridas S."/>
            <person name="Kuo A."/>
            <person name="Mondo S."/>
            <person name="Pangilinan J."/>
            <person name="Riley R."/>
            <person name="Labutti K."/>
            <person name="Andreopoulos B."/>
            <person name="Lipzen A."/>
            <person name="Chen C."/>
            <person name="Yanf M."/>
            <person name="Daum C."/>
            <person name="Ng V."/>
            <person name="Clum A."/>
            <person name="Ohm R."/>
            <person name="Martin F."/>
            <person name="Silar P."/>
            <person name="Natvig D."/>
            <person name="Lalanne C."/>
            <person name="Gautier V."/>
            <person name="Ament-Velasquez S.L."/>
            <person name="Kruys A."/>
            <person name="Hutchinson M.I."/>
            <person name="Powell A.J."/>
            <person name="Barry K."/>
            <person name="Miller A.N."/>
            <person name="Grigoriev I.V."/>
            <person name="Debuchy R."/>
            <person name="Gladieux P."/>
            <person name="Thoren M.H."/>
            <person name="Johannesson H."/>
        </authorList>
    </citation>
    <scope>NUCLEOTIDE SEQUENCE</scope>
    <source>
        <strain evidence="3">CBS 532.94</strain>
    </source>
</reference>
<dbReference type="AlphaFoldDB" id="A0AAN7C8I8"/>
<gene>
    <name evidence="3" type="ORF">C8A03DRAFT_45644</name>
</gene>
<dbReference type="Proteomes" id="UP001303760">
    <property type="component" value="Unassembled WGS sequence"/>
</dbReference>
<sequence>MLLPLLPLLILPSLFPPAHAGGINWDVYEYGVVPRFHWSRPFPDDGTDPGGFDVHCRASRTFHARLYKLRDLAEPWPTGLAPWQEAIDDWLGLSSGRREYMGSWDGVDHKGTDREIVVMEWTDVPEGVRGWIAEQQRGDEANEKRWWFGVLEKPRREGEKVTGTLGVAGPAASVSVSVSEQGGGGGEGGGQEKKVEGGERREVRDEDKIVVFAAAAAYEILPLWVAKGSGCERDFNNLAKYKPQAIDHAVVAWVVDHTKPNRDLGKRDMTFTVEALSVTESEEGKRARLMWEKLHRTIKRNERRMLREERLKARKEMEEGRVRDEL</sequence>
<reference evidence="3" key="1">
    <citation type="journal article" date="2023" name="Mol. Phylogenet. Evol.">
        <title>Genome-scale phylogeny and comparative genomics of the fungal order Sordariales.</title>
        <authorList>
            <person name="Hensen N."/>
            <person name="Bonometti L."/>
            <person name="Westerberg I."/>
            <person name="Brannstrom I.O."/>
            <person name="Guillou S."/>
            <person name="Cros-Aarteil S."/>
            <person name="Calhoun S."/>
            <person name="Haridas S."/>
            <person name="Kuo A."/>
            <person name="Mondo S."/>
            <person name="Pangilinan J."/>
            <person name="Riley R."/>
            <person name="LaButti K."/>
            <person name="Andreopoulos B."/>
            <person name="Lipzen A."/>
            <person name="Chen C."/>
            <person name="Yan M."/>
            <person name="Daum C."/>
            <person name="Ng V."/>
            <person name="Clum A."/>
            <person name="Steindorff A."/>
            <person name="Ohm R.A."/>
            <person name="Martin F."/>
            <person name="Silar P."/>
            <person name="Natvig D.O."/>
            <person name="Lalanne C."/>
            <person name="Gautier V."/>
            <person name="Ament-Velasquez S.L."/>
            <person name="Kruys A."/>
            <person name="Hutchinson M.I."/>
            <person name="Powell A.J."/>
            <person name="Barry K."/>
            <person name="Miller A.N."/>
            <person name="Grigoriev I.V."/>
            <person name="Debuchy R."/>
            <person name="Gladieux P."/>
            <person name="Hiltunen Thoren M."/>
            <person name="Johannesson H."/>
        </authorList>
    </citation>
    <scope>NUCLEOTIDE SEQUENCE</scope>
    <source>
        <strain evidence="3">CBS 532.94</strain>
    </source>
</reference>
<evidence type="ECO:0000256" key="2">
    <source>
        <dbReference type="SAM" id="SignalP"/>
    </source>
</evidence>
<evidence type="ECO:0000256" key="1">
    <source>
        <dbReference type="SAM" id="MobiDB-lite"/>
    </source>
</evidence>
<keyword evidence="4" id="KW-1185">Reference proteome</keyword>
<name>A0AAN7C8I8_9PEZI</name>
<proteinExistence type="predicted"/>
<keyword evidence="2" id="KW-0732">Signal</keyword>